<keyword evidence="4" id="KW-1185">Reference proteome</keyword>
<dbReference type="RefSeq" id="WP_143062431.1">
    <property type="nucleotide sequence ID" value="NZ_FNYE01000061.1"/>
</dbReference>
<reference evidence="4" key="1">
    <citation type="submission" date="2016-10" db="EMBL/GenBank/DDBJ databases">
        <authorList>
            <person name="Varghese N."/>
            <person name="Submissions S."/>
        </authorList>
    </citation>
    <scope>NUCLEOTIDE SEQUENCE [LARGE SCALE GENOMIC DNA]</scope>
    <source>
        <strain evidence="4">LMG 26031</strain>
    </source>
</reference>
<name>A0A1H7EMH6_9BURK</name>
<evidence type="ECO:0000256" key="1">
    <source>
        <dbReference type="SAM" id="MobiDB-lite"/>
    </source>
</evidence>
<evidence type="ECO:0000313" key="3">
    <source>
        <dbReference type="EMBL" id="SEK12850.1"/>
    </source>
</evidence>
<keyword evidence="2" id="KW-0732">Signal</keyword>
<proteinExistence type="predicted"/>
<accession>A0A1H7EMH6</accession>
<organism evidence="3 4">
    <name type="scientific">Paraburkholderia diazotrophica</name>
    <dbReference type="NCBI Taxonomy" id="667676"/>
    <lineage>
        <taxon>Bacteria</taxon>
        <taxon>Pseudomonadati</taxon>
        <taxon>Pseudomonadota</taxon>
        <taxon>Betaproteobacteria</taxon>
        <taxon>Burkholderiales</taxon>
        <taxon>Burkholderiaceae</taxon>
        <taxon>Paraburkholderia</taxon>
    </lineage>
</organism>
<gene>
    <name evidence="3" type="ORF">SAMN05192539_106116</name>
</gene>
<feature type="signal peptide" evidence="2">
    <location>
        <begin position="1"/>
        <end position="22"/>
    </location>
</feature>
<evidence type="ECO:0000256" key="2">
    <source>
        <dbReference type="SAM" id="SignalP"/>
    </source>
</evidence>
<evidence type="ECO:0000313" key="4">
    <source>
        <dbReference type="Proteomes" id="UP000198866"/>
    </source>
</evidence>
<dbReference type="Proteomes" id="UP000198866">
    <property type="component" value="Unassembled WGS sequence"/>
</dbReference>
<sequence length="112" mass="11510">MKLNSNYIVMTMTVFVVISWQAAPAKADGAAAHHGTPTGQQMQIAQAGGGLTNPHNVQQKESGQGTSPQGGQGAATQVGTPPAQLQSEENARRRAEEASAASSTSNLQKPGK</sequence>
<protein>
    <submittedName>
        <fullName evidence="3">Uncharacterized protein</fullName>
    </submittedName>
</protein>
<dbReference type="EMBL" id="FNYE01000061">
    <property type="protein sequence ID" value="SEK12850.1"/>
    <property type="molecule type" value="Genomic_DNA"/>
</dbReference>
<dbReference type="AlphaFoldDB" id="A0A1H7EMH6"/>
<feature type="chain" id="PRO_5011639740" evidence="2">
    <location>
        <begin position="23"/>
        <end position="112"/>
    </location>
</feature>
<feature type="region of interest" description="Disordered" evidence="1">
    <location>
        <begin position="24"/>
        <end position="112"/>
    </location>
</feature>